<dbReference type="KEGG" id="aplc:110980335"/>
<dbReference type="RefSeq" id="XP_022092628.1">
    <property type="nucleotide sequence ID" value="XM_022236936.1"/>
</dbReference>
<evidence type="ECO:0000256" key="1">
    <source>
        <dbReference type="SAM" id="SignalP"/>
    </source>
</evidence>
<dbReference type="InterPro" id="IPR036056">
    <property type="entry name" value="Fibrinogen-like_C"/>
</dbReference>
<dbReference type="InterPro" id="IPR050373">
    <property type="entry name" value="Fibrinogen_C-term_domain"/>
</dbReference>
<evidence type="ECO:0000313" key="3">
    <source>
        <dbReference type="Proteomes" id="UP000694845"/>
    </source>
</evidence>
<protein>
    <submittedName>
        <fullName evidence="4">Uncharacterized protein LOC110980335</fullName>
    </submittedName>
</protein>
<dbReference type="Pfam" id="PF00147">
    <property type="entry name" value="Fibrinogen_C"/>
    <property type="match status" value="2"/>
</dbReference>
<dbReference type="Proteomes" id="UP000694845">
    <property type="component" value="Unplaced"/>
</dbReference>
<feature type="domain" description="Fibrinogen C-terminal" evidence="2">
    <location>
        <begin position="409"/>
        <end position="605"/>
    </location>
</feature>
<feature type="chain" id="PRO_5034933690" evidence="1">
    <location>
        <begin position="22"/>
        <end position="631"/>
    </location>
</feature>
<dbReference type="InterPro" id="IPR014716">
    <property type="entry name" value="Fibrinogen_a/b/g_C_1"/>
</dbReference>
<keyword evidence="3" id="KW-1185">Reference proteome</keyword>
<dbReference type="Gene3D" id="3.90.215.10">
    <property type="entry name" value="Gamma Fibrinogen, chain A, domain 1"/>
    <property type="match status" value="2"/>
</dbReference>
<dbReference type="GO" id="GO:0005615">
    <property type="term" value="C:extracellular space"/>
    <property type="evidence" value="ECO:0007669"/>
    <property type="project" value="TreeGrafter"/>
</dbReference>
<dbReference type="GeneID" id="110980335"/>
<feature type="signal peptide" evidence="1">
    <location>
        <begin position="1"/>
        <end position="21"/>
    </location>
</feature>
<dbReference type="InterPro" id="IPR002181">
    <property type="entry name" value="Fibrinogen_a/b/g_C_dom"/>
</dbReference>
<dbReference type="SMART" id="SM00186">
    <property type="entry name" value="FBG"/>
    <property type="match status" value="2"/>
</dbReference>
<dbReference type="PANTHER" id="PTHR19143">
    <property type="entry name" value="FIBRINOGEN/TENASCIN/ANGIOPOEITIN"/>
    <property type="match status" value="1"/>
</dbReference>
<organism evidence="3 4">
    <name type="scientific">Acanthaster planci</name>
    <name type="common">Crown-of-thorns starfish</name>
    <dbReference type="NCBI Taxonomy" id="133434"/>
    <lineage>
        <taxon>Eukaryota</taxon>
        <taxon>Metazoa</taxon>
        <taxon>Echinodermata</taxon>
        <taxon>Eleutherozoa</taxon>
        <taxon>Asterozoa</taxon>
        <taxon>Asteroidea</taxon>
        <taxon>Valvatacea</taxon>
        <taxon>Valvatida</taxon>
        <taxon>Acanthasteridae</taxon>
        <taxon>Acanthaster</taxon>
    </lineage>
</organism>
<proteinExistence type="predicted"/>
<accession>A0A8B7YHA2</accession>
<evidence type="ECO:0000259" key="2">
    <source>
        <dbReference type="PROSITE" id="PS51406"/>
    </source>
</evidence>
<dbReference type="PROSITE" id="PS51406">
    <property type="entry name" value="FIBRINOGEN_C_2"/>
    <property type="match status" value="2"/>
</dbReference>
<name>A0A8B7YHA2_ACAPL</name>
<gene>
    <name evidence="4" type="primary">LOC110980335</name>
</gene>
<keyword evidence="1" id="KW-0732">Signal</keyword>
<dbReference type="SUPFAM" id="SSF56496">
    <property type="entry name" value="Fibrinogen C-terminal domain-like"/>
    <property type="match status" value="2"/>
</dbReference>
<dbReference type="AlphaFoldDB" id="A0A8B7YHA2"/>
<evidence type="ECO:0000313" key="4">
    <source>
        <dbReference type="RefSeq" id="XP_022092628.1"/>
    </source>
</evidence>
<dbReference type="OrthoDB" id="10561123at2759"/>
<feature type="domain" description="Fibrinogen C-terminal" evidence="2">
    <location>
        <begin position="116"/>
        <end position="283"/>
    </location>
</feature>
<sequence length="631" mass="70080">MTREQYLLLLINSYLVTLAAGSPCSLGQVVDPEMGGKLHWKLATRDPCTCSQIQLGGLNTQIVWSQALQPAVSFTDQEPPVHSSDAEDVGVSFGCDEKNKLQVITYQVSEADPVLTYELPSLLNCQLLMEEGYSITGVYRTVVPSFVDDQPVELYCDMATEPGGWTVVFRLQDNSVNFTRPLEDYNEGFGDLTGEFWLGNERMSRLIHGVEDSVVNFQWEIQVDLWGSPYGLEESLCAQPTLHYFARYSSVSIQSQEYTLVVSNYTGTSTAGDFLSSFNGGAFRVLEGGAGWWYKENKPVYLLTANECYNGERCYMKNAWESTVLQRIARFPCLCKSFESANFATNDKGRIVTALPECGNSSSEPEMPTPKQNGRGSLEIFLPMYEELDQNQQSVSTPPSTPNPHGSSTLNPGRYLYCQDFNNDGNTGYVLTRIYPSDLQGTNTGVAALCDMESDGSGWIVFQRSGYQGLSALQWDFDKTFEEYKNGFGSLRGNNFWWGNDHLANITQDGQWELRVDIWWQQTSTLGQAEEFRRATYASFGVSGPGYTLSVSGYQSSSNLSDVLSNLNGMEFSARDGGPQATCAEISGGGWWFDQCVDWQANLNGHTACVGNDCNSDRASSSKMKVRRVNK</sequence>
<reference evidence="4" key="1">
    <citation type="submission" date="2025-08" db="UniProtKB">
        <authorList>
            <consortium name="RefSeq"/>
        </authorList>
    </citation>
    <scope>IDENTIFICATION</scope>
</reference>